<protein>
    <recommendedName>
        <fullName evidence="2">Ribosome hibernation promoting factor</fullName>
        <shortName evidence="2">HPF</shortName>
    </recommendedName>
</protein>
<dbReference type="HAMAP" id="MF_00839">
    <property type="entry name" value="HPF"/>
    <property type="match status" value="1"/>
</dbReference>
<dbReference type="RefSeq" id="WP_219966081.1">
    <property type="nucleotide sequence ID" value="NZ_JAGFNZ010000005.1"/>
</dbReference>
<feature type="domain" description="Sigma 54 modulation/S30EA ribosomal protein C-terminal" evidence="3">
    <location>
        <begin position="117"/>
        <end position="172"/>
    </location>
</feature>
<accession>A0ABS7DQV4</accession>
<dbReference type="EMBL" id="JAGFNZ010000005">
    <property type="protein sequence ID" value="MBW7573685.1"/>
    <property type="molecule type" value="Genomic_DNA"/>
</dbReference>
<evidence type="ECO:0000259" key="3">
    <source>
        <dbReference type="Pfam" id="PF16321"/>
    </source>
</evidence>
<reference evidence="4 5" key="1">
    <citation type="submission" date="2021-03" db="EMBL/GenBank/DDBJ databases">
        <title>Caproiciproducens sp. nov. isolated from feces of cow.</title>
        <authorList>
            <person name="Choi J.-Y."/>
        </authorList>
    </citation>
    <scope>NUCLEOTIDE SEQUENCE [LARGE SCALE GENOMIC DNA]</scope>
    <source>
        <strain evidence="4 5">AGMB10547</strain>
    </source>
</reference>
<dbReference type="Pfam" id="PF16321">
    <property type="entry name" value="Ribosom_S30AE_C"/>
    <property type="match status" value="1"/>
</dbReference>
<sequence>MKITVTGRKVNLRDNFKELAAKKLSRFDRVFDEDAQAGVVVTLERNRQTVEITIKSRGMIYRAEATDFEMNDALDQVISALGRQIRKNKTRLEKEIHSAALDQYVQDYLHTAEEDDSEYKIVRTKHFFVKPLSTEEAILQMNLLGHQFFMFRDENSGEINVVYKRKDGNYGLLEPDAE</sequence>
<comment type="caution">
    <text evidence="4">The sequence shown here is derived from an EMBL/GenBank/DDBJ whole genome shotgun (WGS) entry which is preliminary data.</text>
</comment>
<keyword evidence="2" id="KW-0963">Cytoplasm</keyword>
<dbReference type="InterPro" id="IPR050574">
    <property type="entry name" value="HPF/YfiA_ribosome-assoc"/>
</dbReference>
<comment type="similarity">
    <text evidence="2">Belongs to the HPF/YfiA ribosome-associated protein family. Long HPF subfamily.</text>
</comment>
<dbReference type="InterPro" id="IPR036567">
    <property type="entry name" value="RHF-like"/>
</dbReference>
<dbReference type="InterPro" id="IPR034694">
    <property type="entry name" value="HPF_long/plastid"/>
</dbReference>
<dbReference type="NCBIfam" id="TIGR00741">
    <property type="entry name" value="yfiA"/>
    <property type="match status" value="1"/>
</dbReference>
<name>A0ABS7DQV4_9FIRM</name>
<evidence type="ECO:0000313" key="4">
    <source>
        <dbReference type="EMBL" id="MBW7573685.1"/>
    </source>
</evidence>
<gene>
    <name evidence="4" type="primary">raiA</name>
    <name evidence="2" type="synonym">hpf</name>
    <name evidence="4" type="ORF">J5W02_12785</name>
</gene>
<evidence type="ECO:0000313" key="5">
    <source>
        <dbReference type="Proteomes" id="UP000719942"/>
    </source>
</evidence>
<dbReference type="Gene3D" id="3.30.160.100">
    <property type="entry name" value="Ribosome hibernation promotion factor-like"/>
    <property type="match status" value="1"/>
</dbReference>
<proteinExistence type="inferred from homology"/>
<dbReference type="Proteomes" id="UP000719942">
    <property type="component" value="Unassembled WGS sequence"/>
</dbReference>
<dbReference type="PANTHER" id="PTHR33231:SF1">
    <property type="entry name" value="30S RIBOSOMAL PROTEIN"/>
    <property type="match status" value="1"/>
</dbReference>
<evidence type="ECO:0000256" key="1">
    <source>
        <dbReference type="ARBA" id="ARBA00022845"/>
    </source>
</evidence>
<comment type="function">
    <text evidence="2">Required for dimerization of active 70S ribosomes into 100S ribosomes in stationary phase; 100S ribosomes are translationally inactive and sometimes present during exponential growth.</text>
</comment>
<organism evidence="4 5">
    <name type="scientific">Caproiciproducens faecalis</name>
    <dbReference type="NCBI Taxonomy" id="2820301"/>
    <lineage>
        <taxon>Bacteria</taxon>
        <taxon>Bacillati</taxon>
        <taxon>Bacillota</taxon>
        <taxon>Clostridia</taxon>
        <taxon>Eubacteriales</taxon>
        <taxon>Acutalibacteraceae</taxon>
        <taxon>Caproiciproducens</taxon>
    </lineage>
</organism>
<evidence type="ECO:0000256" key="2">
    <source>
        <dbReference type="HAMAP-Rule" id="MF_00839"/>
    </source>
</evidence>
<dbReference type="PANTHER" id="PTHR33231">
    <property type="entry name" value="30S RIBOSOMAL PROTEIN"/>
    <property type="match status" value="1"/>
</dbReference>
<comment type="subcellular location">
    <subcellularLocation>
        <location evidence="2">Cytoplasm</location>
    </subcellularLocation>
</comment>
<keyword evidence="5" id="KW-1185">Reference proteome</keyword>
<dbReference type="InterPro" id="IPR032528">
    <property type="entry name" value="Ribosom_S30AE_C"/>
</dbReference>
<dbReference type="InterPro" id="IPR003489">
    <property type="entry name" value="RHF/RaiA"/>
</dbReference>
<dbReference type="SUPFAM" id="SSF69754">
    <property type="entry name" value="Ribosome binding protein Y (YfiA homologue)"/>
    <property type="match status" value="1"/>
</dbReference>
<dbReference type="InterPro" id="IPR038416">
    <property type="entry name" value="Ribosom_S30AE_C_sf"/>
</dbReference>
<dbReference type="Pfam" id="PF02482">
    <property type="entry name" value="Ribosomal_S30AE"/>
    <property type="match status" value="1"/>
</dbReference>
<comment type="subunit">
    <text evidence="2">Interacts with 100S ribosomes.</text>
</comment>
<dbReference type="CDD" id="cd00552">
    <property type="entry name" value="RaiA"/>
    <property type="match status" value="1"/>
</dbReference>
<keyword evidence="1 2" id="KW-0810">Translation regulation</keyword>
<dbReference type="Gene3D" id="3.30.505.50">
    <property type="entry name" value="Sigma 54 modulation/S30EA ribosomal protein, C-terminal domain"/>
    <property type="match status" value="1"/>
</dbReference>